<dbReference type="PROSITE" id="PS00778">
    <property type="entry name" value="HIS_ACID_PHOSPHAT_2"/>
    <property type="match status" value="1"/>
</dbReference>
<name>A0A2H1C9D2_FASHE</name>
<evidence type="ECO:0000313" key="2">
    <source>
        <dbReference type="Proteomes" id="UP000230066"/>
    </source>
</evidence>
<dbReference type="EMBL" id="JXXN02002091">
    <property type="protein sequence ID" value="THD23537.1"/>
    <property type="molecule type" value="Genomic_DNA"/>
</dbReference>
<keyword evidence="2" id="KW-1185">Reference proteome</keyword>
<sequence length="232" mass="26162">MQQKYTSTSLIVRLEIGVFLSLLRDHLLAIVSGSHFILNRRHHLAVQHLMAYSAHDTDVCYLLAAFGAYYEHIIPYSAAIVIELLGPKPPAPASEYRLRLVYKRGYLDSEGHYVQFGACTNEPAVRGCPLEDVLAFLSPLFLEPDNFDAECQVETRRNIPYPLLFSRSATPFSCTSHGKTKWYIVCISATCATLAILGVVALLLSIHSLRRRRRRHLQHSLNNTLDYASCKT</sequence>
<proteinExistence type="predicted"/>
<dbReference type="SUPFAM" id="SSF53254">
    <property type="entry name" value="Phosphoglycerate mutase-like"/>
    <property type="match status" value="1"/>
</dbReference>
<accession>A0A2H1C9D2</accession>
<protein>
    <submittedName>
        <fullName evidence="1">Lysosomal acid phosphatase</fullName>
    </submittedName>
</protein>
<dbReference type="Gene3D" id="3.40.50.1240">
    <property type="entry name" value="Phosphoglycerate mutase-like"/>
    <property type="match status" value="1"/>
</dbReference>
<reference evidence="1" key="1">
    <citation type="submission" date="2019-03" db="EMBL/GenBank/DDBJ databases">
        <title>Improved annotation for the trematode Fasciola hepatica.</title>
        <authorList>
            <person name="Choi Y.-J."/>
            <person name="Martin J."/>
            <person name="Mitreva M."/>
        </authorList>
    </citation>
    <scope>NUCLEOTIDE SEQUENCE [LARGE SCALE GENOMIC DNA]</scope>
</reference>
<dbReference type="InterPro" id="IPR029033">
    <property type="entry name" value="His_PPase_superfam"/>
</dbReference>
<gene>
    <name evidence="1" type="ORF">D915_005710</name>
</gene>
<evidence type="ECO:0000313" key="1">
    <source>
        <dbReference type="EMBL" id="THD23537.1"/>
    </source>
</evidence>
<dbReference type="AlphaFoldDB" id="A0A2H1C9D2"/>
<dbReference type="Proteomes" id="UP000230066">
    <property type="component" value="Unassembled WGS sequence"/>
</dbReference>
<comment type="caution">
    <text evidence="1">The sequence shown here is derived from an EMBL/GenBank/DDBJ whole genome shotgun (WGS) entry which is preliminary data.</text>
</comment>
<dbReference type="InterPro" id="IPR033379">
    <property type="entry name" value="Acid_Pase_AS"/>
</dbReference>
<organism evidence="1 2">
    <name type="scientific">Fasciola hepatica</name>
    <name type="common">Liver fluke</name>
    <dbReference type="NCBI Taxonomy" id="6192"/>
    <lineage>
        <taxon>Eukaryota</taxon>
        <taxon>Metazoa</taxon>
        <taxon>Spiralia</taxon>
        <taxon>Lophotrochozoa</taxon>
        <taxon>Platyhelminthes</taxon>
        <taxon>Trematoda</taxon>
        <taxon>Digenea</taxon>
        <taxon>Plagiorchiida</taxon>
        <taxon>Echinostomata</taxon>
        <taxon>Echinostomatoidea</taxon>
        <taxon>Fasciolidae</taxon>
        <taxon>Fasciola</taxon>
    </lineage>
</organism>